<evidence type="ECO:0000256" key="2">
    <source>
        <dbReference type="SAM" id="MobiDB-lite"/>
    </source>
</evidence>
<proteinExistence type="predicted"/>
<keyword evidence="1" id="KW-0863">Zinc-finger</keyword>
<evidence type="ECO:0000313" key="4">
    <source>
        <dbReference type="EMBL" id="KAL0946820.1"/>
    </source>
</evidence>
<dbReference type="EMBL" id="JASNQZ010000015">
    <property type="protein sequence ID" value="KAL0946820.1"/>
    <property type="molecule type" value="Genomic_DNA"/>
</dbReference>
<feature type="compositionally biased region" description="Polar residues" evidence="2">
    <location>
        <begin position="1"/>
        <end position="12"/>
    </location>
</feature>
<feature type="compositionally biased region" description="Polar residues" evidence="2">
    <location>
        <begin position="21"/>
        <end position="30"/>
    </location>
</feature>
<keyword evidence="5" id="KW-1185">Reference proteome</keyword>
<evidence type="ECO:0000259" key="3">
    <source>
        <dbReference type="PROSITE" id="PS50157"/>
    </source>
</evidence>
<dbReference type="InterPro" id="IPR013087">
    <property type="entry name" value="Znf_C2H2_type"/>
</dbReference>
<evidence type="ECO:0000313" key="5">
    <source>
        <dbReference type="Proteomes" id="UP001556367"/>
    </source>
</evidence>
<feature type="domain" description="C2H2-type" evidence="3">
    <location>
        <begin position="293"/>
        <end position="320"/>
    </location>
</feature>
<feature type="compositionally biased region" description="Polar residues" evidence="2">
    <location>
        <begin position="132"/>
        <end position="143"/>
    </location>
</feature>
<feature type="region of interest" description="Disordered" evidence="2">
    <location>
        <begin position="338"/>
        <end position="420"/>
    </location>
</feature>
<accession>A0ABR3IU10</accession>
<dbReference type="PROSITE" id="PS50157">
    <property type="entry name" value="ZINC_FINGER_C2H2_2"/>
    <property type="match status" value="1"/>
</dbReference>
<comment type="caution">
    <text evidence="4">The sequence shown here is derived from an EMBL/GenBank/DDBJ whole genome shotgun (WGS) entry which is preliminary data.</text>
</comment>
<dbReference type="Proteomes" id="UP001556367">
    <property type="component" value="Unassembled WGS sequence"/>
</dbReference>
<keyword evidence="1" id="KW-0479">Metal-binding</keyword>
<evidence type="ECO:0000256" key="1">
    <source>
        <dbReference type="PROSITE-ProRule" id="PRU00042"/>
    </source>
</evidence>
<name>A0ABR3IU10_9AGAR</name>
<reference evidence="5" key="1">
    <citation type="submission" date="2024-06" db="EMBL/GenBank/DDBJ databases">
        <title>Multi-omics analyses provide insights into the biosynthesis of the anticancer antibiotic pleurotin in Hohenbuehelia grisea.</title>
        <authorList>
            <person name="Weaver J.A."/>
            <person name="Alberti F."/>
        </authorList>
    </citation>
    <scope>NUCLEOTIDE SEQUENCE [LARGE SCALE GENOMIC DNA]</scope>
    <source>
        <strain evidence="5">T-177</strain>
    </source>
</reference>
<feature type="region of interest" description="Disordered" evidence="2">
    <location>
        <begin position="1"/>
        <end position="148"/>
    </location>
</feature>
<sequence length="451" mass="48988">MFPHPGSSTQPPSYRFLAMPNTFTHPQPSASAPYPPDLALFHPGYEYHASRPPTNRIQPFALPPAFEDAPPHSYSPAQPSHKRCRSPGPSISRSTKRTRRRAPSPSSSSATSPSSSSAPGSSTSPEPASSRLTTPGSDGSCASQADGVEANTPHEPLLVRQEMLSCLKVAVAKLERLPYIPEATPQAVSAASDPIVCFHRRVHKMSPYSVTMTFFQAGETAWVEGVATFDETFLMKTDIDCTRMVKKPGPPVALVFDRVKRKMVCSECHAELTCIQAVKRHCAMSEHSATIIFKCRYCTTQNSRRDVMTTHLKITSNEHPDHLEALMLFDHPRLRPQAERTSDAPIEGDPAPTSVMQPEEHLPISSSSPDEAPAPVLIPTQSTFTPPALAEPNENQVPEAYDEGSTSGVGLEAAPGAHSPDSFDLTDSDFAHAFLPSFDADWILRDILGSC</sequence>
<protein>
    <recommendedName>
        <fullName evidence="3">C2H2-type domain-containing protein</fullName>
    </recommendedName>
</protein>
<feature type="compositionally biased region" description="Low complexity" evidence="2">
    <location>
        <begin position="103"/>
        <end position="131"/>
    </location>
</feature>
<gene>
    <name evidence="4" type="ORF">HGRIS_012989</name>
</gene>
<keyword evidence="1" id="KW-0862">Zinc</keyword>
<organism evidence="4 5">
    <name type="scientific">Hohenbuehelia grisea</name>
    <dbReference type="NCBI Taxonomy" id="104357"/>
    <lineage>
        <taxon>Eukaryota</taxon>
        <taxon>Fungi</taxon>
        <taxon>Dikarya</taxon>
        <taxon>Basidiomycota</taxon>
        <taxon>Agaricomycotina</taxon>
        <taxon>Agaricomycetes</taxon>
        <taxon>Agaricomycetidae</taxon>
        <taxon>Agaricales</taxon>
        <taxon>Pleurotineae</taxon>
        <taxon>Pleurotaceae</taxon>
        <taxon>Hohenbuehelia</taxon>
    </lineage>
</organism>